<keyword evidence="5" id="KW-1185">Reference proteome</keyword>
<evidence type="ECO:0000256" key="1">
    <source>
        <dbReference type="ARBA" id="ARBA00022842"/>
    </source>
</evidence>
<dbReference type="OrthoDB" id="3352408at2759"/>
<evidence type="ECO:0000313" key="4">
    <source>
        <dbReference type="EMBL" id="KAA3454550.1"/>
    </source>
</evidence>
<reference evidence="5" key="1">
    <citation type="journal article" date="2019" name="Plant Biotechnol. J.">
        <title>Genome sequencing of the Australian wild diploid species Gossypium australe highlights disease resistance and delayed gland morphogenesis.</title>
        <authorList>
            <person name="Cai Y."/>
            <person name="Cai X."/>
            <person name="Wang Q."/>
            <person name="Wang P."/>
            <person name="Zhang Y."/>
            <person name="Cai C."/>
            <person name="Xu Y."/>
            <person name="Wang K."/>
            <person name="Zhou Z."/>
            <person name="Wang C."/>
            <person name="Geng S."/>
            <person name="Li B."/>
            <person name="Dong Q."/>
            <person name="Hou Y."/>
            <person name="Wang H."/>
            <person name="Ai P."/>
            <person name="Liu Z."/>
            <person name="Yi F."/>
            <person name="Sun M."/>
            <person name="An G."/>
            <person name="Cheng J."/>
            <person name="Zhang Y."/>
            <person name="Shi Q."/>
            <person name="Xie Y."/>
            <person name="Shi X."/>
            <person name="Chang Y."/>
            <person name="Huang F."/>
            <person name="Chen Y."/>
            <person name="Hong S."/>
            <person name="Mi L."/>
            <person name="Sun Q."/>
            <person name="Zhang L."/>
            <person name="Zhou B."/>
            <person name="Peng R."/>
            <person name="Zhang X."/>
            <person name="Liu F."/>
        </authorList>
    </citation>
    <scope>NUCLEOTIDE SEQUENCE [LARGE SCALE GENOMIC DNA]</scope>
    <source>
        <strain evidence="5">cv. PA1801</strain>
    </source>
</reference>
<dbReference type="InterPro" id="IPR044730">
    <property type="entry name" value="RNase_H-like_dom_plant"/>
</dbReference>
<feature type="domain" description="RNase H type-1" evidence="2">
    <location>
        <begin position="328"/>
        <end position="437"/>
    </location>
</feature>
<dbReference type="Pfam" id="PF13456">
    <property type="entry name" value="RVT_3"/>
    <property type="match status" value="1"/>
</dbReference>
<dbReference type="GO" id="GO:0005886">
    <property type="term" value="C:plasma membrane"/>
    <property type="evidence" value="ECO:0007669"/>
    <property type="project" value="TreeGrafter"/>
</dbReference>
<dbReference type="InterPro" id="IPR023299">
    <property type="entry name" value="ATPase_P-typ_cyto_dom_N"/>
</dbReference>
<protein>
    <submittedName>
        <fullName evidence="4">Calcium-transporting ATPase 12, plasma membrane-type-like</fullName>
    </submittedName>
</protein>
<dbReference type="PANTHER" id="PTHR24093">
    <property type="entry name" value="CATION TRANSPORTING ATPASE"/>
    <property type="match status" value="1"/>
</dbReference>
<evidence type="ECO:0000259" key="2">
    <source>
        <dbReference type="Pfam" id="PF13456"/>
    </source>
</evidence>
<gene>
    <name evidence="4" type="ORF">EPI10_017657</name>
</gene>
<dbReference type="Gene3D" id="3.30.420.10">
    <property type="entry name" value="Ribonuclease H-like superfamily/Ribonuclease H"/>
    <property type="match status" value="1"/>
</dbReference>
<keyword evidence="1" id="KW-0460">Magnesium</keyword>
<dbReference type="InterPro" id="IPR036397">
    <property type="entry name" value="RNaseH_sf"/>
</dbReference>
<comment type="caution">
    <text evidence="4">The sequence shown here is derived from an EMBL/GenBank/DDBJ whole genome shotgun (WGS) entry which is preliminary data.</text>
</comment>
<dbReference type="PANTHER" id="PTHR24093:SF434">
    <property type="entry name" value="CALCIUM-TRANSPORTING ATPASE 13, PLASMA MEMBRANE-TYPE-RELATED"/>
    <property type="match status" value="1"/>
</dbReference>
<dbReference type="Gene3D" id="3.40.1110.10">
    <property type="entry name" value="Calcium-transporting ATPase, cytoplasmic domain N"/>
    <property type="match status" value="1"/>
</dbReference>
<dbReference type="GO" id="GO:0000166">
    <property type="term" value="F:nucleotide binding"/>
    <property type="evidence" value="ECO:0007669"/>
    <property type="project" value="InterPro"/>
</dbReference>
<dbReference type="GO" id="GO:0003676">
    <property type="term" value="F:nucleic acid binding"/>
    <property type="evidence" value="ECO:0007669"/>
    <property type="project" value="InterPro"/>
</dbReference>
<dbReference type="Proteomes" id="UP000325315">
    <property type="component" value="Unassembled WGS sequence"/>
</dbReference>
<name>A0A5B6U987_9ROSI</name>
<organism evidence="4 5">
    <name type="scientific">Gossypium australe</name>
    <dbReference type="NCBI Taxonomy" id="47621"/>
    <lineage>
        <taxon>Eukaryota</taxon>
        <taxon>Viridiplantae</taxon>
        <taxon>Streptophyta</taxon>
        <taxon>Embryophyta</taxon>
        <taxon>Tracheophyta</taxon>
        <taxon>Spermatophyta</taxon>
        <taxon>Magnoliopsida</taxon>
        <taxon>eudicotyledons</taxon>
        <taxon>Gunneridae</taxon>
        <taxon>Pentapetalae</taxon>
        <taxon>rosids</taxon>
        <taxon>malvids</taxon>
        <taxon>Malvales</taxon>
        <taxon>Malvaceae</taxon>
        <taxon>Malvoideae</taxon>
        <taxon>Gossypium</taxon>
    </lineage>
</organism>
<dbReference type="AlphaFoldDB" id="A0A5B6U987"/>
<dbReference type="GO" id="GO:0005388">
    <property type="term" value="F:P-type calcium transporter activity"/>
    <property type="evidence" value="ECO:0007669"/>
    <property type="project" value="TreeGrafter"/>
</dbReference>
<dbReference type="InterPro" id="IPR002156">
    <property type="entry name" value="RNaseH_domain"/>
</dbReference>
<dbReference type="Pfam" id="PF13966">
    <property type="entry name" value="zf-RVT"/>
    <property type="match status" value="1"/>
</dbReference>
<dbReference type="SUPFAM" id="SSF81660">
    <property type="entry name" value="Metal cation-transporting ATPase, ATP-binding domain N"/>
    <property type="match status" value="1"/>
</dbReference>
<dbReference type="GO" id="GO:0004523">
    <property type="term" value="F:RNA-DNA hybrid ribonuclease activity"/>
    <property type="evidence" value="ECO:0007669"/>
    <property type="project" value="InterPro"/>
</dbReference>
<dbReference type="CDD" id="cd06222">
    <property type="entry name" value="RNase_H_like"/>
    <property type="match status" value="1"/>
</dbReference>
<dbReference type="SUPFAM" id="SSF53098">
    <property type="entry name" value="Ribonuclease H-like"/>
    <property type="match status" value="1"/>
</dbReference>
<evidence type="ECO:0000313" key="5">
    <source>
        <dbReference type="Proteomes" id="UP000325315"/>
    </source>
</evidence>
<sequence>MKVIKFWVGQQEVASSISPVVVYLIHEGVALNTTDSLGFSDCPKEKANLSWAEMDLKIDMEKTKKSCALIRGAEDLDFEQKRIGVLIGRNNGDTLHVHWKGPAEIILAMCSSYYDASGVVKDLDDGERAKFELIIQGMAASNLSCIAFAHKQVQEKEYDDLKEKKQVDGKSLTLLGVVGIKDPYGSWNVDMLRLWLPEDKLKRIVSIPPPHPVNGEDRIIWTRSGSGSFSIRSAYWTLKENSWKPKDDNWKAIWKYQGPQRVKIFLWLVANQRLLTNSERSRRGITHSKACPRCGHDTEDTIHVLRDCWMAKETWMLVVPLEEQSRISGNAATGGVVCDRDGNWILGYTHYLGSCSPLEAELWGVLDGVLILLNKGYKKVKIQTDNLEVIRALAMKDTIDSGNTLLRRIKRLMYSEGQWEIKHVPMESNLTADQLAKIGLSWQTSLRVFEVPPDVVITAFLQDKEHTVS</sequence>
<dbReference type="InterPro" id="IPR012337">
    <property type="entry name" value="RNaseH-like_sf"/>
</dbReference>
<feature type="domain" description="Reverse transcriptase zinc-binding" evidence="3">
    <location>
        <begin position="229"/>
        <end position="315"/>
    </location>
</feature>
<evidence type="ECO:0000259" key="3">
    <source>
        <dbReference type="Pfam" id="PF13966"/>
    </source>
</evidence>
<dbReference type="InterPro" id="IPR026960">
    <property type="entry name" value="RVT-Znf"/>
</dbReference>
<dbReference type="EMBL" id="SMMG02000012">
    <property type="protein sequence ID" value="KAA3454550.1"/>
    <property type="molecule type" value="Genomic_DNA"/>
</dbReference>
<proteinExistence type="predicted"/>
<dbReference type="Pfam" id="PF13246">
    <property type="entry name" value="Cation_ATPase"/>
    <property type="match status" value="1"/>
</dbReference>
<accession>A0A5B6U987</accession>